<dbReference type="GO" id="GO:0004768">
    <property type="term" value="F:stearoyl-CoA 9-desaturase activity"/>
    <property type="evidence" value="ECO:0007669"/>
    <property type="project" value="TreeGrafter"/>
</dbReference>
<evidence type="ECO:0000256" key="6">
    <source>
        <dbReference type="ARBA" id="ARBA00022832"/>
    </source>
</evidence>
<evidence type="ECO:0000256" key="10">
    <source>
        <dbReference type="ARBA" id="ARBA00023098"/>
    </source>
</evidence>
<keyword evidence="4 13" id="KW-0812">Transmembrane</keyword>
<proteinExistence type="inferred from homology"/>
<keyword evidence="12 13" id="KW-0275">Fatty acid biosynthesis</keyword>
<feature type="domain" description="Fatty acid desaturase" evidence="15">
    <location>
        <begin position="54"/>
        <end position="261"/>
    </location>
</feature>
<dbReference type="InterPro" id="IPR001522">
    <property type="entry name" value="FADS-1_CS"/>
</dbReference>
<dbReference type="Pfam" id="PF00487">
    <property type="entry name" value="FA_desaturase"/>
    <property type="match status" value="1"/>
</dbReference>
<evidence type="ECO:0000256" key="3">
    <source>
        <dbReference type="ARBA" id="ARBA00022516"/>
    </source>
</evidence>
<dbReference type="GO" id="GO:0005506">
    <property type="term" value="F:iron ion binding"/>
    <property type="evidence" value="ECO:0007669"/>
    <property type="project" value="TreeGrafter"/>
</dbReference>
<evidence type="ECO:0000256" key="7">
    <source>
        <dbReference type="ARBA" id="ARBA00022989"/>
    </source>
</evidence>
<name>A0A0F7R2Q5_OSTFU</name>
<evidence type="ECO:0000256" key="14">
    <source>
        <dbReference type="SAM" id="Phobius"/>
    </source>
</evidence>
<evidence type="ECO:0000256" key="1">
    <source>
        <dbReference type="ARBA" id="ARBA00004141"/>
    </source>
</evidence>
<evidence type="ECO:0000256" key="5">
    <source>
        <dbReference type="ARBA" id="ARBA00022723"/>
    </source>
</evidence>
<accession>A0A0F7R2Q5</accession>
<dbReference type="GO" id="GO:0005789">
    <property type="term" value="C:endoplasmic reticulum membrane"/>
    <property type="evidence" value="ECO:0007669"/>
    <property type="project" value="TreeGrafter"/>
</dbReference>
<keyword evidence="3 13" id="KW-0444">Lipid biosynthesis</keyword>
<dbReference type="EMBL" id="LC020024">
    <property type="protein sequence ID" value="BAR72990.1"/>
    <property type="molecule type" value="Genomic_DNA"/>
</dbReference>
<comment type="cofactor">
    <cofactor evidence="13">
        <name>Fe(2+)</name>
        <dbReference type="ChEBI" id="CHEBI:29033"/>
    </cofactor>
</comment>
<protein>
    <submittedName>
        <fullName evidence="16">Putative fatty Acyl-CoA desaturase</fullName>
    </submittedName>
</protein>
<evidence type="ECO:0000259" key="15">
    <source>
        <dbReference type="Pfam" id="PF00487"/>
    </source>
</evidence>
<dbReference type="CDD" id="cd03505">
    <property type="entry name" value="Delta9-FADS-like"/>
    <property type="match status" value="1"/>
</dbReference>
<evidence type="ECO:0000313" key="16">
    <source>
        <dbReference type="EMBL" id="BAR72990.1"/>
    </source>
</evidence>
<comment type="domain">
    <text evidence="13">The histidine box domains are involved in binding the catalytic metal ions.</text>
</comment>
<reference evidence="16" key="1">
    <citation type="journal article" date="2015" name="Insect Biochem. Mol. Biol.">
        <title>Multiple delta 11-desaturase genes selectively used for sex pheromone biosynthesis are conserved in Ostrinia moth genomes.</title>
        <authorList>
            <person name="Fujii T."/>
            <person name="Yasukochi Y."/>
            <person name="Rong Y."/>
            <person name="Matsuo T."/>
            <person name="Ishikawa Y."/>
        </authorList>
    </citation>
    <scope>NUCLEOTIDE SEQUENCE</scope>
</reference>
<keyword evidence="8 13" id="KW-0560">Oxidoreductase</keyword>
<sequence>MAEIPPDPNENPTEKNIPKNKQGSKIIYRYVISFSYLHLAALYGLYLCLTSVKWPTIGFGLLMYHITIIGITAGAHRLWSHRSYKAKFPLQVILIVLNSMAFQNTTLTWARDHRVHHKCSDTNGDPHNANRGFFFSHMGWLMTKKSDEVIIQGKSMDMSDLYNNPVLRFQRKYALPVIGTLCFILPTFIPMYFWGETLNNAWHMNILRYVTVLHVTCCINSVAHKWGYKPYDKNILPSQNVLLSTFALGEGFHNYHHVFPSDYQASEFGNKKLNLTTWFIDFFAKIGWAYDMKTASEEVVRNRAERTGDGTDLWGARDNNNYKILEKVE</sequence>
<feature type="transmembrane region" description="Helical" evidence="14">
    <location>
        <begin position="27"/>
        <end position="46"/>
    </location>
</feature>
<gene>
    <name evidence="16" type="primary">ACB-ezi-D11 beta</name>
</gene>
<comment type="similarity">
    <text evidence="2 13">Belongs to the fatty acid desaturase type 1 family.</text>
</comment>
<dbReference type="AlphaFoldDB" id="A0A0F7R2Q5"/>
<dbReference type="InterPro" id="IPR015876">
    <property type="entry name" value="Acyl-CoA_DS"/>
</dbReference>
<dbReference type="PANTHER" id="PTHR11351">
    <property type="entry name" value="ACYL-COA DESATURASE"/>
    <property type="match status" value="1"/>
</dbReference>
<dbReference type="SMR" id="A0A0F7R2Q5"/>
<dbReference type="GO" id="GO:0006636">
    <property type="term" value="P:unsaturated fatty acid biosynthetic process"/>
    <property type="evidence" value="ECO:0007669"/>
    <property type="project" value="TreeGrafter"/>
</dbReference>
<keyword evidence="9" id="KW-0408">Iron</keyword>
<feature type="transmembrane region" description="Helical" evidence="14">
    <location>
        <begin position="173"/>
        <end position="194"/>
    </location>
</feature>
<evidence type="ECO:0000256" key="8">
    <source>
        <dbReference type="ARBA" id="ARBA00023002"/>
    </source>
</evidence>
<dbReference type="PROSITE" id="PS00476">
    <property type="entry name" value="FATTY_ACID_DESATUR_1"/>
    <property type="match status" value="1"/>
</dbReference>
<organism evidence="16">
    <name type="scientific">Ostrinia furnacalis</name>
    <name type="common">Asian corn borer</name>
    <dbReference type="NCBI Taxonomy" id="93504"/>
    <lineage>
        <taxon>Eukaryota</taxon>
        <taxon>Metazoa</taxon>
        <taxon>Ecdysozoa</taxon>
        <taxon>Arthropoda</taxon>
        <taxon>Hexapoda</taxon>
        <taxon>Insecta</taxon>
        <taxon>Pterygota</taxon>
        <taxon>Neoptera</taxon>
        <taxon>Endopterygota</taxon>
        <taxon>Lepidoptera</taxon>
        <taxon>Glossata</taxon>
        <taxon>Ditrysia</taxon>
        <taxon>Pyraloidea</taxon>
        <taxon>Crambidae</taxon>
        <taxon>Pyraustinae</taxon>
        <taxon>Ostrinia</taxon>
    </lineage>
</organism>
<keyword evidence="11 14" id="KW-0472">Membrane</keyword>
<evidence type="ECO:0000256" key="13">
    <source>
        <dbReference type="RuleBase" id="RU000581"/>
    </source>
</evidence>
<evidence type="ECO:0000256" key="12">
    <source>
        <dbReference type="ARBA" id="ARBA00023160"/>
    </source>
</evidence>
<evidence type="ECO:0000256" key="9">
    <source>
        <dbReference type="ARBA" id="ARBA00023004"/>
    </source>
</evidence>
<feature type="transmembrane region" description="Helical" evidence="14">
    <location>
        <begin position="58"/>
        <end position="79"/>
    </location>
</feature>
<comment type="subcellular location">
    <subcellularLocation>
        <location evidence="1">Membrane</location>
        <topology evidence="1">Multi-pass membrane protein</topology>
    </subcellularLocation>
</comment>
<keyword evidence="5" id="KW-0479">Metal-binding</keyword>
<dbReference type="PANTHER" id="PTHR11351:SF31">
    <property type="entry name" value="DESATURASE 1, ISOFORM A-RELATED"/>
    <property type="match status" value="1"/>
</dbReference>
<evidence type="ECO:0000256" key="2">
    <source>
        <dbReference type="ARBA" id="ARBA00009295"/>
    </source>
</evidence>
<keyword evidence="7 14" id="KW-1133">Transmembrane helix</keyword>
<dbReference type="PRINTS" id="PR00075">
    <property type="entry name" value="FACDDSATRASE"/>
</dbReference>
<dbReference type="InterPro" id="IPR005804">
    <property type="entry name" value="FA_desaturase_dom"/>
</dbReference>
<keyword evidence="10" id="KW-0443">Lipid metabolism</keyword>
<evidence type="ECO:0000256" key="4">
    <source>
        <dbReference type="ARBA" id="ARBA00022692"/>
    </source>
</evidence>
<evidence type="ECO:0000256" key="11">
    <source>
        <dbReference type="ARBA" id="ARBA00023136"/>
    </source>
</evidence>
<keyword evidence="6" id="KW-0276">Fatty acid metabolism</keyword>